<comment type="subcellular location">
    <subcellularLocation>
        <location evidence="1">Secreted</location>
    </subcellularLocation>
</comment>
<dbReference type="AlphaFoldDB" id="H1S4H0"/>
<evidence type="ECO:0000256" key="6">
    <source>
        <dbReference type="ARBA" id="ARBA00022801"/>
    </source>
</evidence>
<keyword evidence="4" id="KW-0964">Secreted</keyword>
<dbReference type="PRINTS" id="PR00117">
    <property type="entry name" value="BARNASE"/>
</dbReference>
<dbReference type="InterPro" id="IPR000026">
    <property type="entry name" value="N1-like"/>
</dbReference>
<protein>
    <recommendedName>
        <fullName evidence="3">Ribonuclease</fullName>
    </recommendedName>
</protein>
<sequence>MGVTKVVPGDAAKALGERLATNGAVVTSEGTANAATYAGLKLDLKVTESANDLVDSLRVTGQLPRNYVTKAEATQQGWQPGKALNNSVAGGQLGGDVFANSTNVLPSASGRVWYEADIGLSNTMSRSNQLGTRLLYSSDGLLYITADHYKTAVKIGVWK</sequence>
<evidence type="ECO:0000256" key="4">
    <source>
        <dbReference type="ARBA" id="ARBA00022525"/>
    </source>
</evidence>
<evidence type="ECO:0000256" key="5">
    <source>
        <dbReference type="ARBA" id="ARBA00022722"/>
    </source>
</evidence>
<evidence type="ECO:0000313" key="7">
    <source>
        <dbReference type="EMBL" id="EHP42653.1"/>
    </source>
</evidence>
<evidence type="ECO:0000256" key="3">
    <source>
        <dbReference type="ARBA" id="ARBA00022214"/>
    </source>
</evidence>
<evidence type="ECO:0000256" key="1">
    <source>
        <dbReference type="ARBA" id="ARBA00004613"/>
    </source>
</evidence>
<dbReference type="GO" id="GO:0016787">
    <property type="term" value="F:hydrolase activity"/>
    <property type="evidence" value="ECO:0007669"/>
    <property type="project" value="UniProtKB-KW"/>
</dbReference>
<evidence type="ECO:0000313" key="8">
    <source>
        <dbReference type="Proteomes" id="UP000005808"/>
    </source>
</evidence>
<gene>
    <name evidence="7" type="ORF">OR16_13429</name>
</gene>
<dbReference type="InterPro" id="IPR053753">
    <property type="entry name" value="RNase_N1/T1-like_sf"/>
</dbReference>
<reference evidence="7 8" key="1">
    <citation type="journal article" date="2012" name="J. Bacteriol.">
        <title>De Novo Genome Project of Cupriavidus basilensis OR16.</title>
        <authorList>
            <person name="Cserhati M."/>
            <person name="Kriszt B."/>
            <person name="Szoboszlay S."/>
            <person name="Toth A."/>
            <person name="Szabo I."/>
            <person name="Tancsics A."/>
            <person name="Nagy I."/>
            <person name="Horvath B."/>
            <person name="Nagy I."/>
            <person name="Kukolya J."/>
        </authorList>
    </citation>
    <scope>NUCLEOTIDE SEQUENCE [LARGE SCALE GENOMIC DNA]</scope>
    <source>
        <strain evidence="7 8">OR16</strain>
    </source>
</reference>
<dbReference type="Gene3D" id="3.40.20.20">
    <property type="match status" value="2"/>
</dbReference>
<name>H1S4H0_9BURK</name>
<dbReference type="GO" id="GO:0003723">
    <property type="term" value="F:RNA binding"/>
    <property type="evidence" value="ECO:0007669"/>
    <property type="project" value="InterPro"/>
</dbReference>
<dbReference type="InterPro" id="IPR016191">
    <property type="entry name" value="Ribonuclease/ribotoxin"/>
</dbReference>
<dbReference type="SUPFAM" id="SSF53933">
    <property type="entry name" value="Microbial ribonucleases"/>
    <property type="match status" value="1"/>
</dbReference>
<evidence type="ECO:0000256" key="2">
    <source>
        <dbReference type="ARBA" id="ARBA00009006"/>
    </source>
</evidence>
<dbReference type="InterPro" id="IPR001887">
    <property type="entry name" value="Barnase"/>
</dbReference>
<dbReference type="Proteomes" id="UP000005808">
    <property type="component" value="Unassembled WGS sequence"/>
</dbReference>
<dbReference type="Pfam" id="PF00545">
    <property type="entry name" value="Ribonuclease"/>
    <property type="match status" value="1"/>
</dbReference>
<keyword evidence="6" id="KW-0378">Hydrolase</keyword>
<accession>H1S4H0</accession>
<keyword evidence="5" id="KW-0540">Nuclease</keyword>
<dbReference type="GO" id="GO:0005576">
    <property type="term" value="C:extracellular region"/>
    <property type="evidence" value="ECO:0007669"/>
    <property type="project" value="UniProtKB-SubCell"/>
</dbReference>
<proteinExistence type="inferred from homology"/>
<dbReference type="EMBL" id="AHJE01000030">
    <property type="protein sequence ID" value="EHP42653.1"/>
    <property type="molecule type" value="Genomic_DNA"/>
</dbReference>
<organism evidence="7 8">
    <name type="scientific">Cupriavidus basilensis OR16</name>
    <dbReference type="NCBI Taxonomy" id="1127483"/>
    <lineage>
        <taxon>Bacteria</taxon>
        <taxon>Pseudomonadati</taxon>
        <taxon>Pseudomonadota</taxon>
        <taxon>Betaproteobacteria</taxon>
        <taxon>Burkholderiales</taxon>
        <taxon>Burkholderiaceae</taxon>
        <taxon>Cupriavidus</taxon>
    </lineage>
</organism>
<comment type="caution">
    <text evidence="7">The sequence shown here is derived from an EMBL/GenBank/DDBJ whole genome shotgun (WGS) entry which is preliminary data.</text>
</comment>
<comment type="similarity">
    <text evidence="2">Belongs to the ribonuclease N1/T1 family.</text>
</comment>
<dbReference type="GO" id="GO:0004521">
    <property type="term" value="F:RNA endonuclease activity"/>
    <property type="evidence" value="ECO:0007669"/>
    <property type="project" value="InterPro"/>
</dbReference>